<organism evidence="2 3">
    <name type="scientific">Symbiobacterium terraclitae</name>
    <dbReference type="NCBI Taxonomy" id="557451"/>
    <lineage>
        <taxon>Bacteria</taxon>
        <taxon>Bacillati</taxon>
        <taxon>Bacillota</taxon>
        <taxon>Clostridia</taxon>
        <taxon>Eubacteriales</taxon>
        <taxon>Symbiobacteriaceae</taxon>
        <taxon>Symbiobacterium</taxon>
    </lineage>
</organism>
<comment type="caution">
    <text evidence="2">The sequence shown here is derived from an EMBL/GenBank/DDBJ whole genome shotgun (WGS) entry which is preliminary data.</text>
</comment>
<dbReference type="InterPro" id="IPR029058">
    <property type="entry name" value="AB_hydrolase_fold"/>
</dbReference>
<evidence type="ECO:0000313" key="2">
    <source>
        <dbReference type="EMBL" id="MBP2020208.1"/>
    </source>
</evidence>
<keyword evidence="3" id="KW-1185">Reference proteome</keyword>
<dbReference type="SUPFAM" id="SSF53474">
    <property type="entry name" value="alpha/beta-Hydrolases"/>
    <property type="match status" value="1"/>
</dbReference>
<accession>A0ABS4JXF5</accession>
<proteinExistence type="predicted"/>
<name>A0ABS4JXF5_9FIRM</name>
<dbReference type="Pfam" id="PF22316">
    <property type="entry name" value="ABhydrolase-like_N"/>
    <property type="match status" value="1"/>
</dbReference>
<dbReference type="NCBIfam" id="NF047558">
    <property type="entry name" value="TPR_END_plus"/>
    <property type="match status" value="1"/>
</dbReference>
<dbReference type="EMBL" id="JAGGLG010000060">
    <property type="protein sequence ID" value="MBP2020208.1"/>
    <property type="molecule type" value="Genomic_DNA"/>
</dbReference>
<dbReference type="RefSeq" id="WP_209468303.1">
    <property type="nucleotide sequence ID" value="NZ_JAGGLG010000060.1"/>
</dbReference>
<evidence type="ECO:0000313" key="3">
    <source>
        <dbReference type="Proteomes" id="UP001519289"/>
    </source>
</evidence>
<sequence length="304" mass="33596">MAEMTFQALQDKVFALHREGAYSEALSLIEQHADALAQHAVDLYYWRACLACRAGDPDAGLAWLQEACDRGLWYHDSILRDPDLAPLRESGRLEPLQKVFRERHAAAQAQARPELRVWSPDGPRRGLLLALHGAGWSAADEAELLRWRPALEAGWQVAAAQSSQMCGPGKYFWHDRALGIAEVRRHLEALEAPDHTVVAGFSAGAGVALQGVLSGALPAVRFLAVAPAIRSEVVLPMVETCRPDVRGYVVIGEKDWCWQAAVELTEAMRRRGLAVRLEAYPDLAHDFPPGFADRLAERLEWLSA</sequence>
<feature type="domain" description="BCE-2095-like N-terminal" evidence="1">
    <location>
        <begin position="6"/>
        <end position="107"/>
    </location>
</feature>
<dbReference type="Proteomes" id="UP001519289">
    <property type="component" value="Unassembled WGS sequence"/>
</dbReference>
<dbReference type="InterPro" id="IPR054527">
    <property type="entry name" value="BCE_2095-like_N"/>
</dbReference>
<gene>
    <name evidence="2" type="ORF">J2Z79_003664</name>
</gene>
<evidence type="ECO:0000259" key="1">
    <source>
        <dbReference type="Pfam" id="PF22316"/>
    </source>
</evidence>
<dbReference type="Gene3D" id="3.40.50.1820">
    <property type="entry name" value="alpha/beta hydrolase"/>
    <property type="match status" value="1"/>
</dbReference>
<reference evidence="2 3" key="1">
    <citation type="submission" date="2021-03" db="EMBL/GenBank/DDBJ databases">
        <title>Genomic Encyclopedia of Type Strains, Phase IV (KMG-IV): sequencing the most valuable type-strain genomes for metagenomic binning, comparative biology and taxonomic classification.</title>
        <authorList>
            <person name="Goeker M."/>
        </authorList>
    </citation>
    <scope>NUCLEOTIDE SEQUENCE [LARGE SCALE GENOMIC DNA]</scope>
    <source>
        <strain evidence="2 3">DSM 27138</strain>
    </source>
</reference>
<protein>
    <submittedName>
        <fullName evidence="2">Esterase</fullName>
    </submittedName>
</protein>